<proteinExistence type="predicted"/>
<dbReference type="EMBL" id="MU167279">
    <property type="protein sequence ID" value="KAG0145274.1"/>
    <property type="molecule type" value="Genomic_DNA"/>
</dbReference>
<dbReference type="AlphaFoldDB" id="A0A9P6NFU5"/>
<evidence type="ECO:0000313" key="2">
    <source>
        <dbReference type="Proteomes" id="UP000886653"/>
    </source>
</evidence>
<comment type="caution">
    <text evidence="1">The sequence shown here is derived from an EMBL/GenBank/DDBJ whole genome shotgun (WGS) entry which is preliminary data.</text>
</comment>
<keyword evidence="2" id="KW-1185">Reference proteome</keyword>
<protein>
    <submittedName>
        <fullName evidence="1">Uncharacterized protein</fullName>
    </submittedName>
</protein>
<dbReference type="Proteomes" id="UP000886653">
    <property type="component" value="Unassembled WGS sequence"/>
</dbReference>
<dbReference type="OrthoDB" id="2505219at2759"/>
<organism evidence="1 2">
    <name type="scientific">Cronartium quercuum f. sp. fusiforme G11</name>
    <dbReference type="NCBI Taxonomy" id="708437"/>
    <lineage>
        <taxon>Eukaryota</taxon>
        <taxon>Fungi</taxon>
        <taxon>Dikarya</taxon>
        <taxon>Basidiomycota</taxon>
        <taxon>Pucciniomycotina</taxon>
        <taxon>Pucciniomycetes</taxon>
        <taxon>Pucciniales</taxon>
        <taxon>Coleosporiaceae</taxon>
        <taxon>Cronartium</taxon>
    </lineage>
</organism>
<accession>A0A9P6NFU5</accession>
<reference evidence="1" key="1">
    <citation type="submission" date="2013-11" db="EMBL/GenBank/DDBJ databases">
        <title>Genome sequence of the fusiform rust pathogen reveals effectors for host alternation and coevolution with pine.</title>
        <authorList>
            <consortium name="DOE Joint Genome Institute"/>
            <person name="Smith K."/>
            <person name="Pendleton A."/>
            <person name="Kubisiak T."/>
            <person name="Anderson C."/>
            <person name="Salamov A."/>
            <person name="Aerts A."/>
            <person name="Riley R."/>
            <person name="Clum A."/>
            <person name="Lindquist E."/>
            <person name="Ence D."/>
            <person name="Campbell M."/>
            <person name="Kronenberg Z."/>
            <person name="Feau N."/>
            <person name="Dhillon B."/>
            <person name="Hamelin R."/>
            <person name="Burleigh J."/>
            <person name="Smith J."/>
            <person name="Yandell M."/>
            <person name="Nelson C."/>
            <person name="Grigoriev I."/>
            <person name="Davis J."/>
        </authorList>
    </citation>
    <scope>NUCLEOTIDE SEQUENCE</scope>
    <source>
        <strain evidence="1">G11</strain>
    </source>
</reference>
<evidence type="ECO:0000313" key="1">
    <source>
        <dbReference type="EMBL" id="KAG0145274.1"/>
    </source>
</evidence>
<gene>
    <name evidence="1" type="ORF">CROQUDRAFT_658842</name>
</gene>
<name>A0A9P6NFU5_9BASI</name>
<sequence>MATTAAPDDVHLARAKALQASFDRTIRNMTSHVESTSITQAFVYANPEIVNTLIEQTKTLLKHYAHDRWESLKNEKSIIELCDMFDRLEATALKHLEAGLVPHRLTRDPQLSIPPLVLQLIAPFLSHYRSVIAGQRRRNELVHAQILKQATEADRLEKDIADRMSDMKLSIEQIESVMAQQT</sequence>